<dbReference type="AlphaFoldDB" id="A0A1X7MUF7"/>
<dbReference type="GO" id="GO:0045892">
    <property type="term" value="P:negative regulation of DNA-templated transcription"/>
    <property type="evidence" value="ECO:0007669"/>
    <property type="project" value="TreeGrafter"/>
</dbReference>
<dbReference type="Pfam" id="PF00392">
    <property type="entry name" value="GntR"/>
    <property type="match status" value="1"/>
</dbReference>
<keyword evidence="1" id="KW-0805">Transcription regulation</keyword>
<keyword evidence="2" id="KW-0238">DNA-binding</keyword>
<dbReference type="PANTHER" id="PTHR44846:SF1">
    <property type="entry name" value="MANNOSYL-D-GLYCERATE TRANSPORT_METABOLISM SYSTEM REPRESSOR MNGR-RELATED"/>
    <property type="match status" value="1"/>
</dbReference>
<dbReference type="InterPro" id="IPR036388">
    <property type="entry name" value="WH-like_DNA-bd_sf"/>
</dbReference>
<dbReference type="InterPro" id="IPR011663">
    <property type="entry name" value="UTRA"/>
</dbReference>
<dbReference type="GO" id="GO:0003700">
    <property type="term" value="F:DNA-binding transcription factor activity"/>
    <property type="evidence" value="ECO:0007669"/>
    <property type="project" value="InterPro"/>
</dbReference>
<dbReference type="InterPro" id="IPR036390">
    <property type="entry name" value="WH_DNA-bd_sf"/>
</dbReference>
<evidence type="ECO:0000313" key="5">
    <source>
        <dbReference type="EMBL" id="SMH28296.1"/>
    </source>
</evidence>
<dbReference type="InterPro" id="IPR028978">
    <property type="entry name" value="Chorismate_lyase_/UTRA_dom_sf"/>
</dbReference>
<name>A0A1X7MUF7_9MICO</name>
<protein>
    <submittedName>
        <fullName evidence="5">Transcriptional regulator, GntR family</fullName>
    </submittedName>
</protein>
<dbReference type="Gene3D" id="3.40.1410.10">
    <property type="entry name" value="Chorismate lyase-like"/>
    <property type="match status" value="1"/>
</dbReference>
<gene>
    <name evidence="5" type="ORF">SAMN06295885_0138</name>
</gene>
<feature type="domain" description="HTH gntR-type" evidence="4">
    <location>
        <begin position="27"/>
        <end position="94"/>
    </location>
</feature>
<organism evidence="5 6">
    <name type="scientific">Rathayibacter oskolensis</name>
    <dbReference type="NCBI Taxonomy" id="1891671"/>
    <lineage>
        <taxon>Bacteria</taxon>
        <taxon>Bacillati</taxon>
        <taxon>Actinomycetota</taxon>
        <taxon>Actinomycetes</taxon>
        <taxon>Micrococcales</taxon>
        <taxon>Microbacteriaceae</taxon>
        <taxon>Rathayibacter</taxon>
    </lineage>
</organism>
<evidence type="ECO:0000256" key="3">
    <source>
        <dbReference type="ARBA" id="ARBA00023163"/>
    </source>
</evidence>
<dbReference type="STRING" id="1891671.SAMN06295885_0138"/>
<reference evidence="6" key="1">
    <citation type="submission" date="2017-04" db="EMBL/GenBank/DDBJ databases">
        <authorList>
            <person name="Varghese N."/>
            <person name="Submissions S."/>
        </authorList>
    </citation>
    <scope>NUCLEOTIDE SEQUENCE [LARGE SCALE GENOMIC DNA]</scope>
    <source>
        <strain evidence="6">VKM Ac-2121</strain>
    </source>
</reference>
<dbReference type="PANTHER" id="PTHR44846">
    <property type="entry name" value="MANNOSYL-D-GLYCERATE TRANSPORT/METABOLISM SYSTEM REPRESSOR MNGR-RELATED"/>
    <property type="match status" value="1"/>
</dbReference>
<dbReference type="GO" id="GO:0003677">
    <property type="term" value="F:DNA binding"/>
    <property type="evidence" value="ECO:0007669"/>
    <property type="project" value="UniProtKB-KW"/>
</dbReference>
<dbReference type="Proteomes" id="UP000193711">
    <property type="component" value="Unassembled WGS sequence"/>
</dbReference>
<proteinExistence type="predicted"/>
<dbReference type="EMBL" id="FXBM01000001">
    <property type="protein sequence ID" value="SMH28296.1"/>
    <property type="molecule type" value="Genomic_DNA"/>
</dbReference>
<dbReference type="Pfam" id="PF07702">
    <property type="entry name" value="UTRA"/>
    <property type="match status" value="1"/>
</dbReference>
<accession>A0A1X7MUF7</accession>
<dbReference type="SMART" id="SM00345">
    <property type="entry name" value="HTH_GNTR"/>
    <property type="match status" value="1"/>
</dbReference>
<keyword evidence="3" id="KW-0804">Transcription</keyword>
<dbReference type="SMART" id="SM00866">
    <property type="entry name" value="UTRA"/>
    <property type="match status" value="1"/>
</dbReference>
<sequence>MDDDFELAEALGRAREGSQRRIRELLQSSPRRAHALLRASIRRGLITESDLVEEHDLVMSMMMSRNSIRSALQQLGSEGLIRRRQRIGTNVVGSIWELPLLSLLPTSGWVMGSESVQHPGGLEMTCEVTDVSEVIAHRHIRERLELEGDRVVLAEQLVSIEGVPAGIIVGYHPLAGATPPGVRPDPLGLADSVRVFIDSVRAAPGNQVEATVEAVNADERTARILGLKEGAAILTRETLVRDAAGVPQILAYGHYRGDRVALWAEDPDVEAMRFTTAPADRATDTAPAN</sequence>
<dbReference type="InterPro" id="IPR050679">
    <property type="entry name" value="Bact_HTH_transcr_reg"/>
</dbReference>
<dbReference type="PROSITE" id="PS50949">
    <property type="entry name" value="HTH_GNTR"/>
    <property type="match status" value="1"/>
</dbReference>
<keyword evidence="6" id="KW-1185">Reference proteome</keyword>
<evidence type="ECO:0000259" key="4">
    <source>
        <dbReference type="PROSITE" id="PS50949"/>
    </source>
</evidence>
<dbReference type="SUPFAM" id="SSF64288">
    <property type="entry name" value="Chorismate lyase-like"/>
    <property type="match status" value="1"/>
</dbReference>
<dbReference type="SUPFAM" id="SSF46785">
    <property type="entry name" value="Winged helix' DNA-binding domain"/>
    <property type="match status" value="1"/>
</dbReference>
<evidence type="ECO:0000256" key="1">
    <source>
        <dbReference type="ARBA" id="ARBA00023015"/>
    </source>
</evidence>
<evidence type="ECO:0000256" key="2">
    <source>
        <dbReference type="ARBA" id="ARBA00023125"/>
    </source>
</evidence>
<dbReference type="OrthoDB" id="8584262at2"/>
<dbReference type="InterPro" id="IPR000524">
    <property type="entry name" value="Tscrpt_reg_HTH_GntR"/>
</dbReference>
<dbReference type="Gene3D" id="1.10.10.10">
    <property type="entry name" value="Winged helix-like DNA-binding domain superfamily/Winged helix DNA-binding domain"/>
    <property type="match status" value="1"/>
</dbReference>
<evidence type="ECO:0000313" key="6">
    <source>
        <dbReference type="Proteomes" id="UP000193711"/>
    </source>
</evidence>
<dbReference type="RefSeq" id="WP_085474701.1">
    <property type="nucleotide sequence ID" value="NZ_FXBM01000001.1"/>
</dbReference>